<dbReference type="STRING" id="1399860.A0A2C5YD21"/>
<dbReference type="OrthoDB" id="6431331at2759"/>
<reference evidence="2 3" key="1">
    <citation type="submission" date="2017-06" db="EMBL/GenBank/DDBJ databases">
        <title>Ant-infecting Ophiocordyceps genomes reveal a high diversity of potential behavioral manipulation genes and a possible major role for enterotoxins.</title>
        <authorList>
            <person name="De Bekker C."/>
            <person name="Evans H.C."/>
            <person name="Brachmann A."/>
            <person name="Hughes D.P."/>
        </authorList>
    </citation>
    <scope>NUCLEOTIDE SEQUENCE [LARGE SCALE GENOMIC DNA]</scope>
    <source>
        <strain evidence="2 3">Map64</strain>
    </source>
</reference>
<organism evidence="2 3">
    <name type="scientific">Ophiocordyceps australis</name>
    <dbReference type="NCBI Taxonomy" id="1399860"/>
    <lineage>
        <taxon>Eukaryota</taxon>
        <taxon>Fungi</taxon>
        <taxon>Dikarya</taxon>
        <taxon>Ascomycota</taxon>
        <taxon>Pezizomycotina</taxon>
        <taxon>Sordariomycetes</taxon>
        <taxon>Hypocreomycetidae</taxon>
        <taxon>Hypocreales</taxon>
        <taxon>Ophiocordycipitaceae</taxon>
        <taxon>Ophiocordyceps</taxon>
    </lineage>
</organism>
<feature type="transmembrane region" description="Helical" evidence="1">
    <location>
        <begin position="21"/>
        <end position="40"/>
    </location>
</feature>
<dbReference type="EMBL" id="NJET01000018">
    <property type="protein sequence ID" value="PHH65370.1"/>
    <property type="molecule type" value="Genomic_DNA"/>
</dbReference>
<protein>
    <recommendedName>
        <fullName evidence="4">AB hydrolase-1 domain-containing protein</fullName>
    </recommendedName>
</protein>
<dbReference type="PANTHER" id="PTHR37471">
    <property type="entry name" value="UNNAMED PRODUCT"/>
    <property type="match status" value="1"/>
</dbReference>
<evidence type="ECO:0000313" key="3">
    <source>
        <dbReference type="Proteomes" id="UP000226192"/>
    </source>
</evidence>
<dbReference type="Gene3D" id="3.40.50.1820">
    <property type="entry name" value="alpha/beta hydrolase"/>
    <property type="match status" value="1"/>
</dbReference>
<keyword evidence="1" id="KW-0472">Membrane</keyword>
<dbReference type="SUPFAM" id="SSF53474">
    <property type="entry name" value="alpha/beta-Hydrolases"/>
    <property type="match status" value="1"/>
</dbReference>
<feature type="transmembrane region" description="Helical" evidence="1">
    <location>
        <begin position="46"/>
        <end position="64"/>
    </location>
</feature>
<keyword evidence="1" id="KW-1133">Transmembrane helix</keyword>
<keyword evidence="3" id="KW-1185">Reference proteome</keyword>
<dbReference type="Proteomes" id="UP000226192">
    <property type="component" value="Unassembled WGS sequence"/>
</dbReference>
<keyword evidence="1" id="KW-0812">Transmembrane</keyword>
<proteinExistence type="predicted"/>
<name>A0A2C5YD21_9HYPO</name>
<dbReference type="PANTHER" id="PTHR37471:SF1">
    <property type="entry name" value="AB HYDROLASE-1 DOMAIN-CONTAINING PROTEIN"/>
    <property type="match status" value="1"/>
</dbReference>
<gene>
    <name evidence="2" type="ORF">CDD81_2474</name>
</gene>
<dbReference type="InterPro" id="IPR029058">
    <property type="entry name" value="AB_hydrolase_fold"/>
</dbReference>
<accession>A0A2C5YD21</accession>
<sequence length="491" mass="55916">MIGTSLGELIFIRLCIVYFRYTPLVYAAALVVVVTLFGAWPWQGGVATALGSLLVAELLFYLTIHIPYRRRLHLAAVHPPPLSPSERATLFYQCTKSIPDVERYLRWWFLGSEMSDIHKDNLRDFLRWAFFETGTEHECAHLLPHGEDITEQLEEFVITSEKRLGYSLRPGRGKAKCLRLTLEHVHTTYRGLAWYVIVFVVDHITHAAMRWRGFEYHGRQRAAALATFPPRPLELLAKHRSPAPGLGYWHRRASPENKELPIVFLHGIGIGIWCNVRFLAELCLAKKRRGAGIIIPELLPVSFRLTAAPVSKGEFLGQMTQILEHHNGEGCWDRFAVVSHSYGSVLSSYMVHSPTLGPRVASVVLIDPVSIMLHLPDVAYNFTRRRPQRANEWQLWYFASTDPGVAHCLARHFFWRDCIVWTEELTRQGCRRAWVCLGGRDVIIDSAAVAQYLEGSGVEVMLFAHLDHAQVFDSPPDRRRLVEIVDSVCHG</sequence>
<evidence type="ECO:0000313" key="2">
    <source>
        <dbReference type="EMBL" id="PHH65370.1"/>
    </source>
</evidence>
<evidence type="ECO:0000256" key="1">
    <source>
        <dbReference type="SAM" id="Phobius"/>
    </source>
</evidence>
<dbReference type="AlphaFoldDB" id="A0A2C5YD21"/>
<evidence type="ECO:0008006" key="4">
    <source>
        <dbReference type="Google" id="ProtNLM"/>
    </source>
</evidence>
<comment type="caution">
    <text evidence="2">The sequence shown here is derived from an EMBL/GenBank/DDBJ whole genome shotgun (WGS) entry which is preliminary data.</text>
</comment>